<comment type="caution">
    <text evidence="1">The sequence shown here is derived from an EMBL/GenBank/DDBJ whole genome shotgun (WGS) entry which is preliminary data.</text>
</comment>
<reference evidence="1 2" key="1">
    <citation type="submission" date="2017-04" db="EMBL/GenBank/DDBJ databases">
        <title>Genome sequencing of [Candida] sorbophila.</title>
        <authorList>
            <person name="Ahn J.O."/>
        </authorList>
    </citation>
    <scope>NUCLEOTIDE SEQUENCE [LARGE SCALE GENOMIC DNA]</scope>
    <source>
        <strain evidence="1 2">DS02</strain>
    </source>
</reference>
<sequence>MTDQKFVGEFMASLAPFQKKLDDNYEGTHKKPVVLGRMSAELEPLPAQEPKQVKVALRSIRNPKFSVEYEVPDTDSIFAVKERLLTDPNGPLVGTEFNLAGIRFMIKSRAISDTRQLRELSSTEFTVVLLHSNADNVPSSGQLYWADDSVIAPDVQTPTPVAETPEVVEETPSFPSEMWEEIAAVVAKYTKDSASVVDKLRRAVE</sequence>
<organism evidence="1 2">
    <name type="scientific">Wickerhamiella sorbophila</name>
    <dbReference type="NCBI Taxonomy" id="45607"/>
    <lineage>
        <taxon>Eukaryota</taxon>
        <taxon>Fungi</taxon>
        <taxon>Dikarya</taxon>
        <taxon>Ascomycota</taxon>
        <taxon>Saccharomycotina</taxon>
        <taxon>Dipodascomycetes</taxon>
        <taxon>Dipodascales</taxon>
        <taxon>Trichomonascaceae</taxon>
        <taxon>Wickerhamiella</taxon>
    </lineage>
</organism>
<dbReference type="Proteomes" id="UP000238350">
    <property type="component" value="Unassembled WGS sequence"/>
</dbReference>
<dbReference type="AlphaFoldDB" id="A0A2T0FCN0"/>
<keyword evidence="2" id="KW-1185">Reference proteome</keyword>
<protein>
    <recommendedName>
        <fullName evidence="3">Ubiquitin-like domain-containing protein</fullName>
    </recommendedName>
</protein>
<dbReference type="GeneID" id="36514096"/>
<proteinExistence type="predicted"/>
<dbReference type="OrthoDB" id="4067208at2759"/>
<evidence type="ECO:0008006" key="3">
    <source>
        <dbReference type="Google" id="ProtNLM"/>
    </source>
</evidence>
<dbReference type="EMBL" id="NDIQ01000001">
    <property type="protein sequence ID" value="PRT52727.1"/>
    <property type="molecule type" value="Genomic_DNA"/>
</dbReference>
<dbReference type="RefSeq" id="XP_024662673.1">
    <property type="nucleotide sequence ID" value="XM_024806905.1"/>
</dbReference>
<gene>
    <name evidence="1" type="ORF">B9G98_00347</name>
</gene>
<evidence type="ECO:0000313" key="2">
    <source>
        <dbReference type="Proteomes" id="UP000238350"/>
    </source>
</evidence>
<name>A0A2T0FCN0_9ASCO</name>
<accession>A0A2T0FCN0</accession>
<evidence type="ECO:0000313" key="1">
    <source>
        <dbReference type="EMBL" id="PRT52727.1"/>
    </source>
</evidence>
<dbReference type="Gene3D" id="3.10.20.90">
    <property type="entry name" value="Phosphatidylinositol 3-kinase Catalytic Subunit, Chain A, domain 1"/>
    <property type="match status" value="1"/>
</dbReference>